<keyword evidence="1 4" id="KW-0012">Acyltransferase</keyword>
<comment type="catalytic activity">
    <reaction evidence="1">
        <text>D-glucosamine 6-phosphate + acetyl-CoA = N-acetyl-D-glucosamine 6-phosphate + CoA + H(+)</text>
        <dbReference type="Rhea" id="RHEA:10292"/>
        <dbReference type="ChEBI" id="CHEBI:15378"/>
        <dbReference type="ChEBI" id="CHEBI:57287"/>
        <dbReference type="ChEBI" id="CHEBI:57288"/>
        <dbReference type="ChEBI" id="CHEBI:57513"/>
        <dbReference type="ChEBI" id="CHEBI:58725"/>
        <dbReference type="EC" id="2.3.1.4"/>
    </reaction>
</comment>
<accession>A0A6A6HIH3</accession>
<dbReference type="AlphaFoldDB" id="A0A6A6HIH3"/>
<feature type="region of interest" description="Disordered" evidence="2">
    <location>
        <begin position="77"/>
        <end position="104"/>
    </location>
</feature>
<dbReference type="Proteomes" id="UP000800092">
    <property type="component" value="Unassembled WGS sequence"/>
</dbReference>
<dbReference type="InterPro" id="IPR039143">
    <property type="entry name" value="GNPNAT1-like"/>
</dbReference>
<dbReference type="GO" id="GO:0004343">
    <property type="term" value="F:glucosamine 6-phosphate N-acetyltransferase activity"/>
    <property type="evidence" value="ECO:0007669"/>
    <property type="project" value="UniProtKB-UniRule"/>
</dbReference>
<evidence type="ECO:0000259" key="3">
    <source>
        <dbReference type="PROSITE" id="PS51186"/>
    </source>
</evidence>
<dbReference type="InterPro" id="IPR000182">
    <property type="entry name" value="GNAT_dom"/>
</dbReference>
<reference evidence="4" key="1">
    <citation type="journal article" date="2020" name="Stud. Mycol.">
        <title>101 Dothideomycetes genomes: a test case for predicting lifestyles and emergence of pathogens.</title>
        <authorList>
            <person name="Haridas S."/>
            <person name="Albert R."/>
            <person name="Binder M."/>
            <person name="Bloem J."/>
            <person name="Labutti K."/>
            <person name="Salamov A."/>
            <person name="Andreopoulos B."/>
            <person name="Baker S."/>
            <person name="Barry K."/>
            <person name="Bills G."/>
            <person name="Bluhm B."/>
            <person name="Cannon C."/>
            <person name="Castanera R."/>
            <person name="Culley D."/>
            <person name="Daum C."/>
            <person name="Ezra D."/>
            <person name="Gonzalez J."/>
            <person name="Henrissat B."/>
            <person name="Kuo A."/>
            <person name="Liang C."/>
            <person name="Lipzen A."/>
            <person name="Lutzoni F."/>
            <person name="Magnuson J."/>
            <person name="Mondo S."/>
            <person name="Nolan M."/>
            <person name="Ohm R."/>
            <person name="Pangilinan J."/>
            <person name="Park H.-J."/>
            <person name="Ramirez L."/>
            <person name="Alfaro M."/>
            <person name="Sun H."/>
            <person name="Tritt A."/>
            <person name="Yoshinaga Y."/>
            <person name="Zwiers L.-H."/>
            <person name="Turgeon B."/>
            <person name="Goodwin S."/>
            <person name="Spatafora J."/>
            <person name="Crous P."/>
            <person name="Grigoriev I."/>
        </authorList>
    </citation>
    <scope>NUCLEOTIDE SEQUENCE</scope>
    <source>
        <strain evidence="4">Tuck. ex Michener</strain>
    </source>
</reference>
<dbReference type="EMBL" id="ML991778">
    <property type="protein sequence ID" value="KAF2237906.1"/>
    <property type="molecule type" value="Genomic_DNA"/>
</dbReference>
<gene>
    <name evidence="4" type="ORF">EV356DRAFT_509832</name>
</gene>
<dbReference type="PANTHER" id="PTHR13355:SF11">
    <property type="entry name" value="GLUCOSAMINE 6-PHOSPHATE N-ACETYLTRANSFERASE"/>
    <property type="match status" value="1"/>
</dbReference>
<dbReference type="OrthoDB" id="10039976at2759"/>
<feature type="compositionally biased region" description="Polar residues" evidence="2">
    <location>
        <begin position="80"/>
        <end position="102"/>
    </location>
</feature>
<evidence type="ECO:0000256" key="1">
    <source>
        <dbReference type="RuleBase" id="RU365086"/>
    </source>
</evidence>
<evidence type="ECO:0000313" key="5">
    <source>
        <dbReference type="Proteomes" id="UP000800092"/>
    </source>
</evidence>
<dbReference type="Pfam" id="PF00583">
    <property type="entry name" value="Acetyltransf_1"/>
    <property type="match status" value="1"/>
</dbReference>
<protein>
    <recommendedName>
        <fullName evidence="1">Glucosamine 6-phosphate N-acetyltransferase</fullName>
        <ecNumber evidence="1">2.3.1.4</ecNumber>
    </recommendedName>
</protein>
<keyword evidence="1 4" id="KW-0808">Transferase</keyword>
<dbReference type="CDD" id="cd04301">
    <property type="entry name" value="NAT_SF"/>
    <property type="match status" value="1"/>
</dbReference>
<feature type="domain" description="N-acetyltransferase" evidence="3">
    <location>
        <begin position="52"/>
        <end position="213"/>
    </location>
</feature>
<name>A0A6A6HIH3_VIRVR</name>
<dbReference type="UniPathway" id="UPA00113">
    <property type="reaction ID" value="UER00529"/>
</dbReference>
<dbReference type="PANTHER" id="PTHR13355">
    <property type="entry name" value="GLUCOSAMINE 6-PHOSPHATE N-ACETYLTRANSFERASE"/>
    <property type="match status" value="1"/>
</dbReference>
<comment type="similarity">
    <text evidence="1">Belongs to the acetyltransferase family. GNA1 subfamily.</text>
</comment>
<dbReference type="InterPro" id="IPR016181">
    <property type="entry name" value="Acyl_CoA_acyltransferase"/>
</dbReference>
<evidence type="ECO:0000256" key="2">
    <source>
        <dbReference type="SAM" id="MobiDB-lite"/>
    </source>
</evidence>
<dbReference type="Gene3D" id="3.40.630.30">
    <property type="match status" value="1"/>
</dbReference>
<dbReference type="PROSITE" id="PS51186">
    <property type="entry name" value="GNAT"/>
    <property type="match status" value="1"/>
</dbReference>
<dbReference type="GO" id="GO:0006048">
    <property type="term" value="P:UDP-N-acetylglucosamine biosynthetic process"/>
    <property type="evidence" value="ECO:0007669"/>
    <property type="project" value="UniProtKB-UniRule"/>
</dbReference>
<evidence type="ECO:0000313" key="4">
    <source>
        <dbReference type="EMBL" id="KAF2237906.1"/>
    </source>
</evidence>
<proteinExistence type="inferred from homology"/>
<dbReference type="EC" id="2.3.1.4" evidence="1"/>
<comment type="pathway">
    <text evidence="1">Nucleotide-sugar biosynthesis; UDP-N-acetyl-alpha-D-glucosamine biosynthesis; N-acetyl-alpha-D-glucosamine 1-phosphate from alpha-D-glucosamine 6-phosphate (route I): step 1/2.</text>
</comment>
<keyword evidence="5" id="KW-1185">Reference proteome</keyword>
<sequence length="217" mass="23470">MASNGTLPAAPLFSSTLISPEVQSALPEGYTVRPLQKNDYHAGFLDVLRVLTQVGDISEERWAERYDWIARLGAPPPSLSSPVPKTSDVASPTGPSDGQQFSKKSEGHGSYFVIVIINEVGKIVGTGTLVVERKFIHDLGIVGHIEDIAVAKDQQGKKLGLRIINALDYIASEVGCYKSILDCSEANEGFYKKCGFKRAGLEMAHYYEKKPANGATA</sequence>
<organism evidence="4 5">
    <name type="scientific">Viridothelium virens</name>
    <name type="common">Speckled blister lichen</name>
    <name type="synonym">Trypethelium virens</name>
    <dbReference type="NCBI Taxonomy" id="1048519"/>
    <lineage>
        <taxon>Eukaryota</taxon>
        <taxon>Fungi</taxon>
        <taxon>Dikarya</taxon>
        <taxon>Ascomycota</taxon>
        <taxon>Pezizomycotina</taxon>
        <taxon>Dothideomycetes</taxon>
        <taxon>Dothideomycetes incertae sedis</taxon>
        <taxon>Trypetheliales</taxon>
        <taxon>Trypetheliaceae</taxon>
        <taxon>Viridothelium</taxon>
    </lineage>
</organism>
<dbReference type="SUPFAM" id="SSF55729">
    <property type="entry name" value="Acyl-CoA N-acyltransferases (Nat)"/>
    <property type="match status" value="1"/>
</dbReference>